<evidence type="ECO:0000313" key="3">
    <source>
        <dbReference type="Proteomes" id="UP000016600"/>
    </source>
</evidence>
<dbReference type="Gene3D" id="3.55.50.30">
    <property type="match status" value="1"/>
</dbReference>
<dbReference type="Proteomes" id="UP000016600">
    <property type="component" value="Unassembled WGS sequence"/>
</dbReference>
<feature type="domain" description="Protein FecR C-terminal" evidence="1">
    <location>
        <begin position="23"/>
        <end position="82"/>
    </location>
</feature>
<sequence length="88" mass="10161">MGRISVSTLETAFNNATAWYRQELIFRDVPLWMVLYTLEKTYNVQIHLSSSINTKDLFTGTITSKSLNEDLKILKASCHFHTKYGATW</sequence>
<evidence type="ECO:0000313" key="2">
    <source>
        <dbReference type="EMBL" id="ERK00612.1"/>
    </source>
</evidence>
<accession>U2KQ66</accession>
<dbReference type="InterPro" id="IPR032508">
    <property type="entry name" value="FecR_C"/>
</dbReference>
<dbReference type="EMBL" id="AWET01000036">
    <property type="protein sequence ID" value="ERK00612.1"/>
    <property type="molecule type" value="Genomic_DNA"/>
</dbReference>
<comment type="caution">
    <text evidence="2">The sequence shown here is derived from an EMBL/GenBank/DDBJ whole genome shotgun (WGS) entry which is preliminary data.</text>
</comment>
<reference evidence="2 3" key="1">
    <citation type="submission" date="2013-08" db="EMBL/GenBank/DDBJ databases">
        <authorList>
            <person name="Durkin A.S."/>
            <person name="Haft D.R."/>
            <person name="McCorrison J."/>
            <person name="Torralba M."/>
            <person name="Gillis M."/>
            <person name="Haft D.H."/>
            <person name="Methe B."/>
            <person name="Sutton G."/>
            <person name="Nelson K.E."/>
        </authorList>
    </citation>
    <scope>NUCLEOTIDE SEQUENCE [LARGE SCALE GENOMIC DNA]</scope>
    <source>
        <strain evidence="2 3">F0068</strain>
    </source>
</reference>
<evidence type="ECO:0000259" key="1">
    <source>
        <dbReference type="Pfam" id="PF16344"/>
    </source>
</evidence>
<dbReference type="RefSeq" id="WP_021584170.1">
    <property type="nucleotide sequence ID" value="NZ_AWET01000036.1"/>
</dbReference>
<dbReference type="Pfam" id="PF16344">
    <property type="entry name" value="FecR_C"/>
    <property type="match status" value="1"/>
</dbReference>
<dbReference type="PATRIC" id="fig|1081904.3.peg.1576"/>
<proteinExistence type="predicted"/>
<name>U2KQ66_9BACT</name>
<protein>
    <recommendedName>
        <fullName evidence="1">Protein FecR C-terminal domain-containing protein</fullName>
    </recommendedName>
</protein>
<keyword evidence="3" id="KW-1185">Reference proteome</keyword>
<dbReference type="AlphaFoldDB" id="U2KQ66"/>
<gene>
    <name evidence="2" type="ORF">HMPREF1218_0539</name>
</gene>
<organism evidence="2 3">
    <name type="scientific">Hoylesella pleuritidis F0068</name>
    <dbReference type="NCBI Taxonomy" id="1081904"/>
    <lineage>
        <taxon>Bacteria</taxon>
        <taxon>Pseudomonadati</taxon>
        <taxon>Bacteroidota</taxon>
        <taxon>Bacteroidia</taxon>
        <taxon>Bacteroidales</taxon>
        <taxon>Prevotellaceae</taxon>
        <taxon>Hoylesella</taxon>
    </lineage>
</organism>